<evidence type="ECO:0000259" key="6">
    <source>
        <dbReference type="Pfam" id="PF26254"/>
    </source>
</evidence>
<dbReference type="Pfam" id="PF08626">
    <property type="entry name" value="TRAPPC9-Trs120"/>
    <property type="match status" value="1"/>
</dbReference>
<feature type="compositionally biased region" description="Low complexity" evidence="3">
    <location>
        <begin position="75"/>
        <end position="93"/>
    </location>
</feature>
<dbReference type="STRING" id="747676.F4RG62"/>
<dbReference type="KEGG" id="mlr:MELLADRAFT_84757"/>
<dbReference type="EMBL" id="GL883100">
    <property type="protein sequence ID" value="EGG08601.1"/>
    <property type="molecule type" value="Genomic_DNA"/>
</dbReference>
<dbReference type="InterPro" id="IPR058565">
    <property type="entry name" value="Ig_TRAPPC9_Trs120_1st"/>
</dbReference>
<protein>
    <submittedName>
        <fullName evidence="8">Uncharacterized protein</fullName>
    </submittedName>
</protein>
<evidence type="ECO:0000256" key="1">
    <source>
        <dbReference type="ARBA" id="ARBA00004555"/>
    </source>
</evidence>
<sequence length="1034" mass="116880">MADNVDGLVIIPHIGDQSFYVNRLMADFASDLIIRFRHLSSLLSSISTLNSPHPSIHETIFDLLPLIPPLASSFNTHPNHNHQTTSSTSSSPSRTHHFQKPIQAAPKARQPVAHLLTDVENPLPSQTATPPASPRPQHTTHSLSLNAQTSYPRSLSPSLNSQSLQKPHRAYSDSLSPSQSATSPLSNPRPTSLVIDSRTRKKLSGRIKKFDADLCLMIGELDEAVKLYTQAISISRTSNDLVWLASALERLSLTKVMIHIHDHHQVDSSSTNTNTSADPGLNLVSLINEVFDSYEQALGIYSKPMKLDPNSSDHLPPIIYVQTGLRLLTIRGTLWKAYHESKPIHEALWSLFGFKSSGTSTTRSTVGKDDRKKREDGNLISLTRSSISELASRVYIPELVSLVPSDRIRSLTQLIYWYDQIDYQRKAAWMKRELIGVMLQNLNHHQLHQQAKNLTRLMNEIFKVYKVQIDTDLTEGTSIEEVEESGWLDIKIGLIKDGIILAEMISDEFGLLKLNLKLSKLLQSQIKNDEIDENSNQSIMEDSLKLMDQIPKLLNQVKIDESHSICSTFFYAPLQNSMKLGTLNSRLSKKIGTLVVGEPAVFLITLQNPLLFELEISNIRLSTTGVHVSSQRHSIRIGPSSIKTIKLTCSPQEVGSLFVKGTWIDLGSAVNLVSREFLVPMVIGNQKKKKEDQYMECLVVDRLPVLKVIPLSKNLVERHLTIWDGEKVMIEFEIENESKVRIGWKEVEVIDDRQLRIKQELKRSSLSKIFSTEEIYHLEFELFHRPSLIVQDEITNDQEEIRIQVIGKIGLGSAQVLVRYGGLEGGNWMRECKEEIRVTVLKVLEIVDFLVWEDEMDVTEKCWVGIKVKNVVGNGKALEVGFDNVDDCVVGKQRVEAGSTVLIFTTIKKITLTESEVQVPIPSLDSNRQFIVASSTNQDDEDDHDFEKDSLARNEAFWIREKLLESIQVSWNEIGGIRKGELDLRSMNRRFDQGMVKVLKSKEIEISVLNLDLIKCIQIEEFVEMVIRFTNRTR</sequence>
<evidence type="ECO:0000259" key="4">
    <source>
        <dbReference type="Pfam" id="PF08626"/>
    </source>
</evidence>
<dbReference type="InterPro" id="IPR058564">
    <property type="entry name" value="TPR_TRAPPC9_Trs120"/>
</dbReference>
<proteinExistence type="predicted"/>
<evidence type="ECO:0000259" key="7">
    <source>
        <dbReference type="Pfam" id="PF26282"/>
    </source>
</evidence>
<feature type="domain" description="Trs120/TRAPPC9 third Ig-like" evidence="7">
    <location>
        <begin position="853"/>
        <end position="1000"/>
    </location>
</feature>
<dbReference type="OrthoDB" id="27962at2759"/>
<dbReference type="Pfam" id="PF26282">
    <property type="entry name" value="Ig_TRAPPC9-Trs120_3rd"/>
    <property type="match status" value="1"/>
</dbReference>
<dbReference type="PANTHER" id="PTHR21512:SF5">
    <property type="entry name" value="TRAFFICKING PROTEIN PARTICLE COMPLEX SUBUNIT 9"/>
    <property type="match status" value="1"/>
</dbReference>
<dbReference type="eggNOG" id="KOG1953">
    <property type="taxonomic scope" value="Eukaryota"/>
</dbReference>
<keyword evidence="9" id="KW-1185">Reference proteome</keyword>
<feature type="compositionally biased region" description="Polar residues" evidence="3">
    <location>
        <begin position="123"/>
        <end position="153"/>
    </location>
</feature>
<evidence type="ECO:0000313" key="9">
    <source>
        <dbReference type="Proteomes" id="UP000001072"/>
    </source>
</evidence>
<dbReference type="InterPro" id="IPR058567">
    <property type="entry name" value="Ig_TRAPPC9_Trs120_3rd"/>
</dbReference>
<comment type="subcellular location">
    <subcellularLocation>
        <location evidence="1">Golgi apparatus</location>
    </subcellularLocation>
</comment>
<dbReference type="InParanoid" id="F4RG62"/>
<dbReference type="Pfam" id="PF26280">
    <property type="entry name" value="Ig_TRAPPC9-Trs120_2nd"/>
    <property type="match status" value="1"/>
</dbReference>
<dbReference type="FunCoup" id="F4RG62">
    <property type="interactions" value="63"/>
</dbReference>
<dbReference type="InterPro" id="IPR058563">
    <property type="entry name" value="Trs120_TRAPPC9_N"/>
</dbReference>
<feature type="compositionally biased region" description="Polar residues" evidence="3">
    <location>
        <begin position="173"/>
        <end position="190"/>
    </location>
</feature>
<dbReference type="InterPro" id="IPR013935">
    <property type="entry name" value="Trs120_TRAPPC9"/>
</dbReference>
<dbReference type="PANTHER" id="PTHR21512">
    <property type="entry name" value="TRAFFICKING PROTEIN PARTICLE COMPLEX SUBUNIT 9"/>
    <property type="match status" value="1"/>
</dbReference>
<feature type="compositionally biased region" description="Low complexity" evidence="3">
    <location>
        <begin position="154"/>
        <end position="165"/>
    </location>
</feature>
<feature type="domain" description="Trs120/TRAPPC9 TPR region" evidence="5">
    <location>
        <begin position="292"/>
        <end position="523"/>
    </location>
</feature>
<dbReference type="GO" id="GO:0005802">
    <property type="term" value="C:trans-Golgi network"/>
    <property type="evidence" value="ECO:0007669"/>
    <property type="project" value="TreeGrafter"/>
</dbReference>
<dbReference type="Proteomes" id="UP000001072">
    <property type="component" value="Unassembled WGS sequence"/>
</dbReference>
<dbReference type="Pfam" id="PF26254">
    <property type="entry name" value="Ig_TRAPPC9-Trs120_1st"/>
    <property type="match status" value="1"/>
</dbReference>
<dbReference type="AlphaFoldDB" id="F4RG62"/>
<dbReference type="GeneID" id="18933599"/>
<evidence type="ECO:0000313" key="8">
    <source>
        <dbReference type="EMBL" id="EGG08601.1"/>
    </source>
</evidence>
<organism evidence="9">
    <name type="scientific">Melampsora larici-populina (strain 98AG31 / pathotype 3-4-7)</name>
    <name type="common">Poplar leaf rust fungus</name>
    <dbReference type="NCBI Taxonomy" id="747676"/>
    <lineage>
        <taxon>Eukaryota</taxon>
        <taxon>Fungi</taxon>
        <taxon>Dikarya</taxon>
        <taxon>Basidiomycota</taxon>
        <taxon>Pucciniomycotina</taxon>
        <taxon>Pucciniomycetes</taxon>
        <taxon>Pucciniales</taxon>
        <taxon>Melampsoraceae</taxon>
        <taxon>Melampsora</taxon>
    </lineage>
</organism>
<evidence type="ECO:0000259" key="5">
    <source>
        <dbReference type="Pfam" id="PF26251"/>
    </source>
</evidence>
<dbReference type="RefSeq" id="XP_007408187.1">
    <property type="nucleotide sequence ID" value="XM_007408125.1"/>
</dbReference>
<keyword evidence="2" id="KW-0333">Golgi apparatus</keyword>
<evidence type="ECO:0000256" key="2">
    <source>
        <dbReference type="ARBA" id="ARBA00023034"/>
    </source>
</evidence>
<feature type="region of interest" description="Disordered" evidence="3">
    <location>
        <begin position="74"/>
        <end position="109"/>
    </location>
</feature>
<name>F4RG62_MELLP</name>
<accession>F4RG62</accession>
<feature type="region of interest" description="Disordered" evidence="3">
    <location>
        <begin position="121"/>
        <end position="197"/>
    </location>
</feature>
<feature type="domain" description="Trs120/TRAPPC9 first Ig-like" evidence="6">
    <location>
        <begin position="592"/>
        <end position="682"/>
    </location>
</feature>
<feature type="domain" description="Trs120/TRAPPC9 N-terminal" evidence="4">
    <location>
        <begin position="8"/>
        <end position="259"/>
    </location>
</feature>
<dbReference type="Pfam" id="PF26251">
    <property type="entry name" value="TPR_TRAPPC9-Trs120"/>
    <property type="match status" value="1"/>
</dbReference>
<gene>
    <name evidence="8" type="ORF">MELLADRAFT_84757</name>
</gene>
<dbReference type="HOGENOM" id="CLU_002231_2_1_1"/>
<dbReference type="VEuPathDB" id="FungiDB:MELLADRAFT_84757"/>
<evidence type="ECO:0000256" key="3">
    <source>
        <dbReference type="SAM" id="MobiDB-lite"/>
    </source>
</evidence>
<reference evidence="9" key="1">
    <citation type="journal article" date="2011" name="Proc. Natl. Acad. Sci. U.S.A.">
        <title>Obligate biotrophy features unraveled by the genomic analysis of rust fungi.</title>
        <authorList>
            <person name="Duplessis S."/>
            <person name="Cuomo C.A."/>
            <person name="Lin Y.-C."/>
            <person name="Aerts A."/>
            <person name="Tisserant E."/>
            <person name="Veneault-Fourrey C."/>
            <person name="Joly D.L."/>
            <person name="Hacquard S."/>
            <person name="Amselem J."/>
            <person name="Cantarel B.L."/>
            <person name="Chiu R."/>
            <person name="Coutinho P.M."/>
            <person name="Feau N."/>
            <person name="Field M."/>
            <person name="Frey P."/>
            <person name="Gelhaye E."/>
            <person name="Goldberg J."/>
            <person name="Grabherr M.G."/>
            <person name="Kodira C.D."/>
            <person name="Kohler A."/>
            <person name="Kuees U."/>
            <person name="Lindquist E.A."/>
            <person name="Lucas S.M."/>
            <person name="Mago R."/>
            <person name="Mauceli E."/>
            <person name="Morin E."/>
            <person name="Murat C."/>
            <person name="Pangilinan J.L."/>
            <person name="Park R."/>
            <person name="Pearson M."/>
            <person name="Quesneville H."/>
            <person name="Rouhier N."/>
            <person name="Sakthikumar S."/>
            <person name="Salamov A.A."/>
            <person name="Schmutz J."/>
            <person name="Selles B."/>
            <person name="Shapiro H."/>
            <person name="Tanguay P."/>
            <person name="Tuskan G.A."/>
            <person name="Henrissat B."/>
            <person name="Van de Peer Y."/>
            <person name="Rouze P."/>
            <person name="Ellis J.G."/>
            <person name="Dodds P.N."/>
            <person name="Schein J.E."/>
            <person name="Zhong S."/>
            <person name="Hamelin R.C."/>
            <person name="Grigoriev I.V."/>
            <person name="Szabo L.J."/>
            <person name="Martin F."/>
        </authorList>
    </citation>
    <scope>NUCLEOTIDE SEQUENCE [LARGE SCALE GENOMIC DNA]</scope>
    <source>
        <strain evidence="9">98AG31 / pathotype 3-4-7</strain>
    </source>
</reference>